<dbReference type="GeneID" id="56348352"/>
<organism evidence="1 2">
    <name type="scientific">Niallia circulans</name>
    <name type="common">Bacillus circulans</name>
    <dbReference type="NCBI Taxonomy" id="1397"/>
    <lineage>
        <taxon>Bacteria</taxon>
        <taxon>Bacillati</taxon>
        <taxon>Bacillota</taxon>
        <taxon>Bacilli</taxon>
        <taxon>Bacillales</taxon>
        <taxon>Bacillaceae</taxon>
        <taxon>Niallia</taxon>
    </lineage>
</organism>
<dbReference type="Proteomes" id="UP000036045">
    <property type="component" value="Unassembled WGS sequence"/>
</dbReference>
<protein>
    <submittedName>
        <fullName evidence="1">Uncharacterized protein</fullName>
    </submittedName>
</protein>
<evidence type="ECO:0000313" key="2">
    <source>
        <dbReference type="Proteomes" id="UP000036045"/>
    </source>
</evidence>
<sequence>MKEQIYVTEENLLLIKEALDFSIRNASRGILFILEMVKEKVTTSNDSILRLDGMEMEIILVSLIEYGISLLSFHSDKGNLCMEEAIRIDQIKQYYQRKNGPKMMC</sequence>
<accession>A0A0J1IIV1</accession>
<dbReference type="OrthoDB" id="2924832at2"/>
<dbReference type="RefSeq" id="WP_047942765.1">
    <property type="nucleotide sequence ID" value="NZ_CP053989.1"/>
</dbReference>
<comment type="caution">
    <text evidence="1">The sequence shown here is derived from an EMBL/GenBank/DDBJ whole genome shotgun (WGS) entry which is preliminary data.</text>
</comment>
<dbReference type="PATRIC" id="fig|1397.4.peg.860"/>
<dbReference type="EMBL" id="LDPH01000012">
    <property type="protein sequence ID" value="KLV25864.1"/>
    <property type="molecule type" value="Genomic_DNA"/>
</dbReference>
<name>A0A0J1IIV1_NIACI</name>
<gene>
    <name evidence="1" type="ORF">ABW02_13625</name>
</gene>
<evidence type="ECO:0000313" key="1">
    <source>
        <dbReference type="EMBL" id="KLV25864.1"/>
    </source>
</evidence>
<keyword evidence="2" id="KW-1185">Reference proteome</keyword>
<dbReference type="AlphaFoldDB" id="A0A0J1IIV1"/>
<reference evidence="1 2" key="1">
    <citation type="submission" date="2015-05" db="EMBL/GenBank/DDBJ databases">
        <title>Whole genome sequence and identification of bacterial endophytes from Costus igneus.</title>
        <authorList>
            <person name="Lee Y.P."/>
            <person name="Gan H.M."/>
            <person name="Eng W."/>
            <person name="Wheatley M.S."/>
            <person name="Caraballo A."/>
            <person name="Polter S."/>
            <person name="Savka M.A."/>
            <person name="Hudson A.O."/>
        </authorList>
    </citation>
    <scope>NUCLEOTIDE SEQUENCE [LARGE SCALE GENOMIC DNA]</scope>
    <source>
        <strain evidence="1 2">RIT379</strain>
    </source>
</reference>
<proteinExistence type="predicted"/>